<organism evidence="1 2">
    <name type="scientific">Buttiauxella gaviniae ATCC 51604</name>
    <dbReference type="NCBI Taxonomy" id="1354253"/>
    <lineage>
        <taxon>Bacteria</taxon>
        <taxon>Pseudomonadati</taxon>
        <taxon>Pseudomonadota</taxon>
        <taxon>Gammaproteobacteria</taxon>
        <taxon>Enterobacterales</taxon>
        <taxon>Enterobacteriaceae</taxon>
        <taxon>Buttiauxella</taxon>
    </lineage>
</organism>
<evidence type="ECO:0000313" key="2">
    <source>
        <dbReference type="Proteomes" id="UP000078504"/>
    </source>
</evidence>
<dbReference type="EMBL" id="LXEP01000011">
    <property type="protein sequence ID" value="OAT22639.1"/>
    <property type="molecule type" value="Genomic_DNA"/>
</dbReference>
<proteinExistence type="predicted"/>
<reference evidence="1 2" key="1">
    <citation type="submission" date="2016-04" db="EMBL/GenBank/DDBJ databases">
        <title>ATOL: Assembling a taxonomically balanced genome-scale reconstruction of the evolutionary history of the Enterobacteriaceae.</title>
        <authorList>
            <person name="Plunkett G.III."/>
            <person name="Neeno-Eckwall E.C."/>
            <person name="Glasner J.D."/>
            <person name="Perna N.T."/>
        </authorList>
    </citation>
    <scope>NUCLEOTIDE SEQUENCE [LARGE SCALE GENOMIC DNA]</scope>
    <source>
        <strain evidence="1 2">ATCC 51604</strain>
    </source>
</reference>
<sequence length="139" mass="15094">MEKELMTESSLIPLSFPMPEIPGVTVTYGGLHYLQPELLLDFISVSAQPLASVTPVAVLYADIGVLQRIELRKIPVPIKGRIVYPVSSQALPSLRARLIINGPFKKLKFQGTLIAATAEPSVQNMTLIGLALEFTALPL</sequence>
<evidence type="ECO:0008006" key="3">
    <source>
        <dbReference type="Google" id="ProtNLM"/>
    </source>
</evidence>
<protein>
    <recommendedName>
        <fullName evidence="3">dTDP-glucose pyrophosphorylase</fullName>
    </recommendedName>
</protein>
<dbReference type="PATRIC" id="fig|1354253.4.peg.1282"/>
<evidence type="ECO:0000313" key="1">
    <source>
        <dbReference type="EMBL" id="OAT22639.1"/>
    </source>
</evidence>
<dbReference type="Proteomes" id="UP000078504">
    <property type="component" value="Unassembled WGS sequence"/>
</dbReference>
<comment type="caution">
    <text evidence="1">The sequence shown here is derived from an EMBL/GenBank/DDBJ whole genome shotgun (WGS) entry which is preliminary data.</text>
</comment>
<accession>A0A1B7I303</accession>
<dbReference type="AlphaFoldDB" id="A0A1B7I303"/>
<name>A0A1B7I303_9ENTR</name>
<gene>
    <name evidence="1" type="ORF">M977_01256</name>
</gene>